<feature type="transmembrane region" description="Helical" evidence="5">
    <location>
        <begin position="93"/>
        <end position="114"/>
    </location>
</feature>
<dbReference type="PANTHER" id="PTHR43229">
    <property type="entry name" value="NODULATION PROTEIN J"/>
    <property type="match status" value="1"/>
</dbReference>
<dbReference type="Pfam" id="PF01061">
    <property type="entry name" value="ABC2_membrane"/>
    <property type="match status" value="1"/>
</dbReference>
<name>A0A9Y1BMC4_9ARCH</name>
<proteinExistence type="predicted"/>
<dbReference type="PIRSF" id="PIRSF006648">
    <property type="entry name" value="DrrB"/>
    <property type="match status" value="1"/>
</dbReference>
<dbReference type="Proteomes" id="UP001201020">
    <property type="component" value="Chromosome"/>
</dbReference>
<evidence type="ECO:0000256" key="2">
    <source>
        <dbReference type="ARBA" id="ARBA00022692"/>
    </source>
</evidence>
<evidence type="ECO:0000259" key="6">
    <source>
        <dbReference type="PROSITE" id="PS51012"/>
    </source>
</evidence>
<feature type="transmembrane region" description="Helical" evidence="5">
    <location>
        <begin position="149"/>
        <end position="167"/>
    </location>
</feature>
<dbReference type="EMBL" id="CP084166">
    <property type="protein sequence ID" value="UJG41520.1"/>
    <property type="molecule type" value="Genomic_DNA"/>
</dbReference>
<evidence type="ECO:0000256" key="1">
    <source>
        <dbReference type="ARBA" id="ARBA00004141"/>
    </source>
</evidence>
<organism evidence="7">
    <name type="scientific">Candidatus Heimdallarchaeum aukensis</name>
    <dbReference type="NCBI Taxonomy" id="2876573"/>
    <lineage>
        <taxon>Archaea</taxon>
        <taxon>Promethearchaeati</taxon>
        <taxon>Candidatus Heimdallarchaeota</taxon>
        <taxon>Candidatus Heimdallarchaeia (ex Rinke et al. 2021) (nom. nud.)</taxon>
        <taxon>Candidatus Heimdallarchaeales</taxon>
        <taxon>Candidatus Heimdallarchaeaceae</taxon>
        <taxon>Candidatus Heimdallarchaeum</taxon>
    </lineage>
</organism>
<sequence>MVSQTIELRRTKAAMLNEKLLYRANKRSFKNSLRVILAYAWKNLQNDLRYLGSWIYWMVVPLLWLIPYAFQGKALLGDSDSSFFLKYGGTGDYFSYVALGFILFNIVDSAIWGAGNRLRWEQKSGTFEYIWITPISRVELLLGSSFSELVWIAFVCTTQFLILNFALSWTFTIIQILLALVVIIVTIAGLFSFSFIFASIILIFKEPGTLSELTDISLNIFLPVRYPLRILPPFLRWIGYTIPFAYGFFSIRAFTLAREYNLGFVWLAIQLVLSTIMWIVGLKIFKRIEHRTRKIGQIGAY</sequence>
<dbReference type="InterPro" id="IPR051784">
    <property type="entry name" value="Nod_factor_ABC_transporter"/>
</dbReference>
<evidence type="ECO:0000256" key="4">
    <source>
        <dbReference type="ARBA" id="ARBA00023136"/>
    </source>
</evidence>
<feature type="domain" description="ABC transmembrane type-2" evidence="6">
    <location>
        <begin position="52"/>
        <end position="288"/>
    </location>
</feature>
<feature type="transmembrane region" description="Helical" evidence="5">
    <location>
        <begin position="234"/>
        <end position="257"/>
    </location>
</feature>
<comment type="subcellular location">
    <subcellularLocation>
        <location evidence="1">Membrane</location>
        <topology evidence="1">Multi-pass membrane protein</topology>
    </subcellularLocation>
</comment>
<keyword evidence="2 5" id="KW-0812">Transmembrane</keyword>
<dbReference type="InterPro" id="IPR000412">
    <property type="entry name" value="ABC_2_transport"/>
</dbReference>
<dbReference type="InterPro" id="IPR047817">
    <property type="entry name" value="ABC2_TM_bact-type"/>
</dbReference>
<dbReference type="GO" id="GO:0043190">
    <property type="term" value="C:ATP-binding cassette (ABC) transporter complex"/>
    <property type="evidence" value="ECO:0007669"/>
    <property type="project" value="InterPro"/>
</dbReference>
<evidence type="ECO:0000313" key="7">
    <source>
        <dbReference type="EMBL" id="UJG41520.1"/>
    </source>
</evidence>
<evidence type="ECO:0000256" key="5">
    <source>
        <dbReference type="SAM" id="Phobius"/>
    </source>
</evidence>
<keyword evidence="4 5" id="KW-0472">Membrane</keyword>
<evidence type="ECO:0000256" key="3">
    <source>
        <dbReference type="ARBA" id="ARBA00022989"/>
    </source>
</evidence>
<dbReference type="InterPro" id="IPR013525">
    <property type="entry name" value="ABC2_TM"/>
</dbReference>
<reference evidence="7" key="1">
    <citation type="journal article" date="2022" name="Nat. Microbiol.">
        <title>Unique mobile elements and scalable gene flow at the prokaryote-eukaryote boundary revealed by circularized Asgard archaea genomes.</title>
        <authorList>
            <person name="Wu F."/>
            <person name="Speth D.R."/>
            <person name="Philosof A."/>
            <person name="Cremiere A."/>
            <person name="Narayanan A."/>
            <person name="Barco R.A."/>
            <person name="Connon S.A."/>
            <person name="Amend J.P."/>
            <person name="Antoshechkin I.A."/>
            <person name="Orphan V.J."/>
        </authorList>
    </citation>
    <scope>NUCLEOTIDE SEQUENCE</scope>
    <source>
        <strain evidence="7">PM71</strain>
    </source>
</reference>
<feature type="transmembrane region" description="Helical" evidence="5">
    <location>
        <begin position="51"/>
        <end position="70"/>
    </location>
</feature>
<dbReference type="PANTHER" id="PTHR43229:SF2">
    <property type="entry name" value="NODULATION PROTEIN J"/>
    <property type="match status" value="1"/>
</dbReference>
<dbReference type="AlphaFoldDB" id="A0A9Y1BMC4"/>
<feature type="transmembrane region" description="Helical" evidence="5">
    <location>
        <begin position="263"/>
        <end position="285"/>
    </location>
</feature>
<feature type="transmembrane region" description="Helical" evidence="5">
    <location>
        <begin position="173"/>
        <end position="204"/>
    </location>
</feature>
<gene>
    <name evidence="7" type="ORF">K9W45_03415</name>
</gene>
<dbReference type="GO" id="GO:0140359">
    <property type="term" value="F:ABC-type transporter activity"/>
    <property type="evidence" value="ECO:0007669"/>
    <property type="project" value="InterPro"/>
</dbReference>
<accession>A0A9Y1BMC4</accession>
<dbReference type="PROSITE" id="PS51012">
    <property type="entry name" value="ABC_TM2"/>
    <property type="match status" value="1"/>
</dbReference>
<keyword evidence="3 5" id="KW-1133">Transmembrane helix</keyword>
<protein>
    <submittedName>
        <fullName evidence="7">ABC transporter permease</fullName>
    </submittedName>
</protein>